<evidence type="ECO:0000256" key="3">
    <source>
        <dbReference type="ARBA" id="ARBA00022630"/>
    </source>
</evidence>
<dbReference type="SUPFAM" id="SSF54373">
    <property type="entry name" value="FAD-linked reductases, C-terminal domain"/>
    <property type="match status" value="1"/>
</dbReference>
<evidence type="ECO:0000256" key="2">
    <source>
        <dbReference type="ARBA" id="ARBA00010790"/>
    </source>
</evidence>
<dbReference type="Pfam" id="PF00732">
    <property type="entry name" value="GMC_oxred_N"/>
    <property type="match status" value="1"/>
</dbReference>
<dbReference type="GO" id="GO:0050660">
    <property type="term" value="F:flavin adenine dinucleotide binding"/>
    <property type="evidence" value="ECO:0007669"/>
    <property type="project" value="InterPro"/>
</dbReference>
<feature type="region of interest" description="Disordered" evidence="7">
    <location>
        <begin position="132"/>
        <end position="152"/>
    </location>
</feature>
<dbReference type="EMBL" id="JAPJZI010000001">
    <property type="protein sequence ID" value="MDA5397640.1"/>
    <property type="molecule type" value="Genomic_DNA"/>
</dbReference>
<dbReference type="InterPro" id="IPR000172">
    <property type="entry name" value="GMC_OxRdtase_N"/>
</dbReference>
<dbReference type="PROSITE" id="PS00623">
    <property type="entry name" value="GMC_OXRED_1"/>
    <property type="match status" value="1"/>
</dbReference>
<protein>
    <submittedName>
        <fullName evidence="10">GMC family oxidoreductase N-terminal domain-containing protein</fullName>
    </submittedName>
</protein>
<evidence type="ECO:0000256" key="1">
    <source>
        <dbReference type="ARBA" id="ARBA00001974"/>
    </source>
</evidence>
<feature type="binding site" evidence="5">
    <location>
        <position position="223"/>
    </location>
    <ligand>
        <name>FAD</name>
        <dbReference type="ChEBI" id="CHEBI:57692"/>
    </ligand>
</feature>
<organism evidence="10 11">
    <name type="scientific">Hoeflea prorocentri</name>
    <dbReference type="NCBI Taxonomy" id="1922333"/>
    <lineage>
        <taxon>Bacteria</taxon>
        <taxon>Pseudomonadati</taxon>
        <taxon>Pseudomonadota</taxon>
        <taxon>Alphaproteobacteria</taxon>
        <taxon>Hyphomicrobiales</taxon>
        <taxon>Rhizobiaceae</taxon>
        <taxon>Hoeflea</taxon>
    </lineage>
</organism>
<dbReference type="PIRSF" id="PIRSF000137">
    <property type="entry name" value="Alcohol_oxidase"/>
    <property type="match status" value="1"/>
</dbReference>
<dbReference type="Gene3D" id="3.50.50.60">
    <property type="entry name" value="FAD/NAD(P)-binding domain"/>
    <property type="match status" value="1"/>
</dbReference>
<dbReference type="PROSITE" id="PS00624">
    <property type="entry name" value="GMC_OXRED_2"/>
    <property type="match status" value="1"/>
</dbReference>
<comment type="similarity">
    <text evidence="2 6">Belongs to the GMC oxidoreductase family.</text>
</comment>
<dbReference type="GO" id="GO:0016614">
    <property type="term" value="F:oxidoreductase activity, acting on CH-OH group of donors"/>
    <property type="evidence" value="ECO:0007669"/>
    <property type="project" value="InterPro"/>
</dbReference>
<evidence type="ECO:0000256" key="6">
    <source>
        <dbReference type="RuleBase" id="RU003968"/>
    </source>
</evidence>
<dbReference type="Pfam" id="PF05199">
    <property type="entry name" value="GMC_oxred_C"/>
    <property type="match status" value="1"/>
</dbReference>
<evidence type="ECO:0000259" key="8">
    <source>
        <dbReference type="PROSITE" id="PS00623"/>
    </source>
</evidence>
<gene>
    <name evidence="10" type="ORF">OQ273_03540</name>
</gene>
<dbReference type="Gene3D" id="3.30.560.10">
    <property type="entry name" value="Glucose Oxidase, domain 3"/>
    <property type="match status" value="1"/>
</dbReference>
<evidence type="ECO:0000256" key="5">
    <source>
        <dbReference type="PIRSR" id="PIRSR000137-2"/>
    </source>
</evidence>
<dbReference type="SUPFAM" id="SSF51905">
    <property type="entry name" value="FAD/NAD(P)-binding domain"/>
    <property type="match status" value="1"/>
</dbReference>
<evidence type="ECO:0000256" key="4">
    <source>
        <dbReference type="ARBA" id="ARBA00022827"/>
    </source>
</evidence>
<evidence type="ECO:0000313" key="10">
    <source>
        <dbReference type="EMBL" id="MDA5397640.1"/>
    </source>
</evidence>
<name>A0A9X3UFB1_9HYPH</name>
<dbReference type="Proteomes" id="UP001151234">
    <property type="component" value="Unassembled WGS sequence"/>
</dbReference>
<dbReference type="AlphaFoldDB" id="A0A9X3UFB1"/>
<proteinExistence type="inferred from homology"/>
<sequence length="542" mass="59183">MSGNEFDFIIVGAGSAGCVLAERLSRDSRFKVLVIEAGGSDRKLRIRVPIGYGFTFKDPKVNWCYSGEPDPELGGRSGYWPRGKVIGGSSSINAMVYCRGLPHDFDDWAEAGADDWDWQSVRPVFERSETKARRRGNGFDTHGNGPLWVTDETDQAHPVTGRFLTAAKEAGWPTTDDLNGTAPEGLTIFHNTTRAGWRCSAADAFLRPALRRGNIKLVSNAHVDHLIFDGQRVSGVAYRLCGKKRQALARREVLVSAGAVNSPKLLQLSGIGPADVLQSYGIAVRRHLPEVGGGLQDHLAVNYYYEATVPTLNNQLQPWRSRILAALQYALTRRGLLSLGINQCGGFIRSTPDAPQPDMQIYCNPATYSTGSGAAPQIDPEPGFLLSYQPCRPTSRGRIDIASSDPDDAPRIRPNSLTTNEDCAAIMRGARLLQRLIETPTMVKLIKSPRQPDLRNLSDEEALNDFKQRAATVYHPTSTCRMGTNKSNSVLDARLRVHEVEGLRVVDASAFPNLTSGNTNAPTIMLAQKGADMILEDLKAAG</sequence>
<keyword evidence="4 5" id="KW-0274">FAD</keyword>
<accession>A0A9X3UFB1</accession>
<feature type="binding site" evidence="5">
    <location>
        <begin position="93"/>
        <end position="96"/>
    </location>
    <ligand>
        <name>FAD</name>
        <dbReference type="ChEBI" id="CHEBI:57692"/>
    </ligand>
</feature>
<dbReference type="InterPro" id="IPR007867">
    <property type="entry name" value="GMC_OxRtase_C"/>
</dbReference>
<dbReference type="RefSeq" id="WP_267989097.1">
    <property type="nucleotide sequence ID" value="NZ_JAPJZI010000001.1"/>
</dbReference>
<feature type="domain" description="Glucose-methanol-choline oxidoreductase N-terminal" evidence="9">
    <location>
        <begin position="258"/>
        <end position="272"/>
    </location>
</feature>
<keyword evidence="3 6" id="KW-0285">Flavoprotein</keyword>
<evidence type="ECO:0000313" key="11">
    <source>
        <dbReference type="Proteomes" id="UP001151234"/>
    </source>
</evidence>
<evidence type="ECO:0000256" key="7">
    <source>
        <dbReference type="SAM" id="MobiDB-lite"/>
    </source>
</evidence>
<dbReference type="InterPro" id="IPR036188">
    <property type="entry name" value="FAD/NAD-bd_sf"/>
</dbReference>
<dbReference type="PANTHER" id="PTHR11552:SF147">
    <property type="entry name" value="CHOLINE DEHYDROGENASE, MITOCHONDRIAL"/>
    <property type="match status" value="1"/>
</dbReference>
<dbReference type="InterPro" id="IPR012132">
    <property type="entry name" value="GMC_OxRdtase"/>
</dbReference>
<feature type="binding site" evidence="5">
    <location>
        <position position="85"/>
    </location>
    <ligand>
        <name>FAD</name>
        <dbReference type="ChEBI" id="CHEBI:57692"/>
    </ligand>
</feature>
<feature type="domain" description="Glucose-methanol-choline oxidoreductase N-terminal" evidence="8">
    <location>
        <begin position="83"/>
        <end position="106"/>
    </location>
</feature>
<keyword evidence="11" id="KW-1185">Reference proteome</keyword>
<evidence type="ECO:0000259" key="9">
    <source>
        <dbReference type="PROSITE" id="PS00624"/>
    </source>
</evidence>
<comment type="cofactor">
    <cofactor evidence="1 5">
        <name>FAD</name>
        <dbReference type="ChEBI" id="CHEBI:57692"/>
    </cofactor>
</comment>
<reference evidence="10" key="1">
    <citation type="submission" date="2022-11" db="EMBL/GenBank/DDBJ databases">
        <title>Draft genome sequence of Hoeflea poritis E7-10 and Hoeflea prorocentri PM5-8, separated from scleractinian coral Porites lutea and marine dinoflagellate.</title>
        <authorList>
            <person name="Zhang G."/>
            <person name="Wei Q."/>
            <person name="Cai L."/>
        </authorList>
    </citation>
    <scope>NUCLEOTIDE SEQUENCE</scope>
    <source>
        <strain evidence="10">PM5-8</strain>
    </source>
</reference>
<comment type="caution">
    <text evidence="10">The sequence shown here is derived from an EMBL/GenBank/DDBJ whole genome shotgun (WGS) entry which is preliminary data.</text>
</comment>
<dbReference type="PANTHER" id="PTHR11552">
    <property type="entry name" value="GLUCOSE-METHANOL-CHOLINE GMC OXIDOREDUCTASE"/>
    <property type="match status" value="1"/>
</dbReference>